<feature type="region of interest" description="Disordered" evidence="1">
    <location>
        <begin position="407"/>
        <end position="462"/>
    </location>
</feature>
<feature type="compositionally biased region" description="Basic and acidic residues" evidence="1">
    <location>
        <begin position="1235"/>
        <end position="1259"/>
    </location>
</feature>
<dbReference type="Proteomes" id="UP001321473">
    <property type="component" value="Unassembled WGS sequence"/>
</dbReference>
<feature type="region of interest" description="Disordered" evidence="1">
    <location>
        <begin position="1371"/>
        <end position="1454"/>
    </location>
</feature>
<evidence type="ECO:0000256" key="1">
    <source>
        <dbReference type="SAM" id="MobiDB-lite"/>
    </source>
</evidence>
<feature type="compositionally biased region" description="Low complexity" evidence="1">
    <location>
        <begin position="1133"/>
        <end position="1149"/>
    </location>
</feature>
<dbReference type="InterPro" id="IPR000210">
    <property type="entry name" value="BTB/POZ_dom"/>
</dbReference>
<organism evidence="3 4">
    <name type="scientific">Amblyomma americanum</name>
    <name type="common">Lone star tick</name>
    <dbReference type="NCBI Taxonomy" id="6943"/>
    <lineage>
        <taxon>Eukaryota</taxon>
        <taxon>Metazoa</taxon>
        <taxon>Ecdysozoa</taxon>
        <taxon>Arthropoda</taxon>
        <taxon>Chelicerata</taxon>
        <taxon>Arachnida</taxon>
        <taxon>Acari</taxon>
        <taxon>Parasitiformes</taxon>
        <taxon>Ixodida</taxon>
        <taxon>Ixodoidea</taxon>
        <taxon>Ixodidae</taxon>
        <taxon>Amblyomminae</taxon>
        <taxon>Amblyomma</taxon>
    </lineage>
</organism>
<dbReference type="InterPro" id="IPR043225">
    <property type="entry name" value="BACK_BTBD8"/>
</dbReference>
<feature type="domain" description="BTB" evidence="2">
    <location>
        <begin position="26"/>
        <end position="95"/>
    </location>
</feature>
<feature type="compositionally biased region" description="Polar residues" evidence="1">
    <location>
        <begin position="1299"/>
        <end position="1316"/>
    </location>
</feature>
<dbReference type="PANTHER" id="PTHR22427">
    <property type="entry name" value="GH15728P"/>
    <property type="match status" value="1"/>
</dbReference>
<dbReference type="CDD" id="cd18490">
    <property type="entry name" value="BACK_BTBD8"/>
    <property type="match status" value="1"/>
</dbReference>
<dbReference type="Pfam" id="PF26017">
    <property type="entry name" value="BACK_BTBD8"/>
    <property type="match status" value="1"/>
</dbReference>
<feature type="compositionally biased region" description="Basic and acidic residues" evidence="1">
    <location>
        <begin position="1389"/>
        <end position="1398"/>
    </location>
</feature>
<feature type="compositionally biased region" description="Polar residues" evidence="1">
    <location>
        <begin position="1198"/>
        <end position="1209"/>
    </location>
</feature>
<feature type="region of interest" description="Disordered" evidence="1">
    <location>
        <begin position="108"/>
        <end position="163"/>
    </location>
</feature>
<feature type="compositionally biased region" description="Basic and acidic residues" evidence="1">
    <location>
        <begin position="135"/>
        <end position="144"/>
    </location>
</feature>
<dbReference type="CDD" id="cd18286">
    <property type="entry name" value="BTB2_POZ_BTBD8"/>
    <property type="match status" value="1"/>
</dbReference>
<dbReference type="SMART" id="SM00225">
    <property type="entry name" value="BTB"/>
    <property type="match status" value="1"/>
</dbReference>
<proteinExistence type="predicted"/>
<name>A0AAQ4EEH9_AMBAM</name>
<feature type="compositionally biased region" description="Low complexity" evidence="1">
    <location>
        <begin position="1156"/>
        <end position="1196"/>
    </location>
</feature>
<feature type="domain" description="BTB" evidence="2">
    <location>
        <begin position="777"/>
        <end position="844"/>
    </location>
</feature>
<feature type="region of interest" description="Disordered" evidence="1">
    <location>
        <begin position="1113"/>
        <end position="1316"/>
    </location>
</feature>
<feature type="region of interest" description="Disordered" evidence="1">
    <location>
        <begin position="609"/>
        <end position="686"/>
    </location>
</feature>
<dbReference type="PANTHER" id="PTHR22427:SF7">
    <property type="entry name" value="GH15728P"/>
    <property type="match status" value="1"/>
</dbReference>
<feature type="region of interest" description="Disordered" evidence="1">
    <location>
        <begin position="371"/>
        <end position="394"/>
    </location>
</feature>
<dbReference type="EMBL" id="JARKHS020017496">
    <property type="protein sequence ID" value="KAK8772953.1"/>
    <property type="molecule type" value="Genomic_DNA"/>
</dbReference>
<feature type="compositionally biased region" description="Low complexity" evidence="1">
    <location>
        <begin position="1551"/>
        <end position="1562"/>
    </location>
</feature>
<feature type="compositionally biased region" description="Basic and acidic residues" evidence="1">
    <location>
        <begin position="407"/>
        <end position="420"/>
    </location>
</feature>
<gene>
    <name evidence="3" type="ORF">V5799_012512</name>
</gene>
<feature type="compositionally biased region" description="Acidic residues" evidence="1">
    <location>
        <begin position="117"/>
        <end position="128"/>
    </location>
</feature>
<feature type="region of interest" description="Disordered" evidence="1">
    <location>
        <begin position="709"/>
        <end position="729"/>
    </location>
</feature>
<feature type="region of interest" description="Disordered" evidence="1">
    <location>
        <begin position="1478"/>
        <end position="1619"/>
    </location>
</feature>
<sequence length="1619" mass="174616">MQKVEISLPFTFGDLVLCLLEDGLFSDVTIKSLSDNSPDGLALKAHKAVLLVRVPAFWKLLTERCAISGEGANEFAVPLDKDLLRDFLRSVYSDDDIRKKEHDILRALRSQDGPASTDDEDGGDDDFQDMTGETGTRDGTREVTESGSVNEPGGDNDGLFTGSLEQTGAEDSLENFRSCFVNDNDTNCTKNHAATTGNVEPLDSLCDNSQVYEESQACDDVSDNRDECSVSMSSSMVRSGTFDLQSQMPLEAAIEKWNGEETAAIMGVQEHEEQQHSSKSTTVDECNKAGLKVSTEQDGKSLAPMPAFFLHEKSPAPMPVSYQCLPRSPKVGGQLGEKRGSCAAFGMNDSGFMSQNTSVTEAVAYDSLNDMGEVPSQGAADQAEPGSNQERRASGALFPFYIDINKTRPEENQAQQHREPSNQGSSLYMYIDAGGDADAGQAQKRSPANNPKGDSDSSKRPQSCYMYVDFNTAHHDDSHPDEKPSSRTMPRTLSLSMFIDINDDHSESVVCAQEAYSNYQGKPTKDGANTVERQRSIVEHRMWEHFEREEILVVSEEIPAMEQPTRMAPCPTAEGDVSSPRRVSACQTRFQPPEVCLLPMSPILRRKVKPEPVKPAPRALPVKSSTRPQDVDAMTFRRSEVCDGEDSDSLEHESDREGNVPKKDVLPKAEEVPSAGPVSSTVLPKKPEMEALVTKVDTSLVQESPAVMPRETIPRPPFSPGDGDDDSETVYSEVSEVSCLSSIDKRMQESGCSPERLGACSKLGDDLLRMFIGQVETDITIRVEGKDIGAHRFILASRSDYFSLILREDFAAEETEFISMDGFTHGAVVFALHHLYGGTASPPREVHVSELALLAEVLGVDSLRRVVLSHVRTYYCHFFHKPCSQCIAGVAECLQMAPCCSGLRELQARAVQWAGRHYVRVWPHRAFATVPEHWQQQCYAATLQALTAETAIDMALNCERLSVTLPRVRWAESALSLANRLLQDCVGLMSREFDQVLQSKGFLDLGKGQSWNITALEDTLLAAVEGLTPDAACLSCIALAWLLPEDDSQQVQWTQNFTDLLRKIQRQCERFLIHNANRVVHCQSWSSLSPQLQKKIRDAAVIVFEFEKPIAPPPRLSSLRRKPRRKSAGGAGTADACGDAPKDSASPSPARRPRSLARGVSSSSPKTSGSDSSELHGPAPLSAAAAARPTAAVRRATPGSTSGQGVTNKVDSKHPAASPSDSKAVLTGAMSESIESYRESSSDSGKEQVRSAPRVEKKMAVGARNARARISRGARSSPNVPRDLGARPKSVATWAAPVSHSSPNGGSITAERSSVVGSGSPIPLTVWANPQSRPPTQYFQSLRQIQSKVDSGRPLHRCSGQVVRVPPFTIKSDVPTATAATDSGAMETDVSRPSDQHHSRQQVGTLGVASNNNNQVGNGGAIGDEEEDEACDNSSAATGEPSPDASPDFMAEIDAESNLVSHCLQEAELLERELSRKLRKQKRGPDPDAVPYTRPPALRGGGTAASVPGAASGNLPQRRRAASTSEAKPSSGGALTAHTRAASLHGPLPPSARNSSAARSSAVMTRSSGSGGPAMVVRIPGAVATPSMHLQGRAVSGSESRPPHKVSGIAVSTKPAIRR</sequence>
<evidence type="ECO:0000313" key="4">
    <source>
        <dbReference type="Proteomes" id="UP001321473"/>
    </source>
</evidence>
<dbReference type="SUPFAM" id="SSF54695">
    <property type="entry name" value="POZ domain"/>
    <property type="match status" value="1"/>
</dbReference>
<dbReference type="Pfam" id="PF00651">
    <property type="entry name" value="BTB"/>
    <property type="match status" value="1"/>
</dbReference>
<feature type="compositionally biased region" description="Polar residues" evidence="1">
    <location>
        <begin position="1401"/>
        <end position="1416"/>
    </location>
</feature>
<dbReference type="Gene3D" id="3.30.710.10">
    <property type="entry name" value="Potassium Channel Kv1.1, Chain A"/>
    <property type="match status" value="2"/>
</dbReference>
<evidence type="ECO:0000313" key="3">
    <source>
        <dbReference type="EMBL" id="KAK8772953.1"/>
    </source>
</evidence>
<comment type="caution">
    <text evidence="3">The sequence shown here is derived from an EMBL/GenBank/DDBJ whole genome shotgun (WGS) entry which is preliminary data.</text>
</comment>
<feature type="compositionally biased region" description="Basic residues" evidence="1">
    <location>
        <begin position="1118"/>
        <end position="1127"/>
    </location>
</feature>
<evidence type="ECO:0000259" key="2">
    <source>
        <dbReference type="PROSITE" id="PS50097"/>
    </source>
</evidence>
<dbReference type="InterPro" id="IPR011333">
    <property type="entry name" value="SKP1/BTB/POZ_sf"/>
</dbReference>
<accession>A0AAQ4EEH9</accession>
<keyword evidence="4" id="KW-1185">Reference proteome</keyword>
<dbReference type="PROSITE" id="PS50097">
    <property type="entry name" value="BTB"/>
    <property type="match status" value="2"/>
</dbReference>
<protein>
    <recommendedName>
        <fullName evidence="2">BTB domain-containing protein</fullName>
    </recommendedName>
</protein>
<reference evidence="3 4" key="1">
    <citation type="journal article" date="2023" name="Arcadia Sci">
        <title>De novo assembly of a long-read Amblyomma americanum tick genome.</title>
        <authorList>
            <person name="Chou S."/>
            <person name="Poskanzer K.E."/>
            <person name="Rollins M."/>
            <person name="Thuy-Boun P.S."/>
        </authorList>
    </citation>
    <scope>NUCLEOTIDE SEQUENCE [LARGE SCALE GENOMIC DNA]</scope>
    <source>
        <strain evidence="3">F_SG_1</strain>
        <tissue evidence="3">Salivary glands</tissue>
    </source>
</reference>
<feature type="compositionally biased region" description="Basic and acidic residues" evidence="1">
    <location>
        <begin position="649"/>
        <end position="671"/>
    </location>
</feature>